<sequence length="401" mass="45149">MRIANPAGINAFFTEIKNMWLERGQNLSGRIPEELSQIPNQMQALPSINPVSYSLPLVAPAPQQQGHAISLEDMQKAIQNALTQQKTENQALVKKVTELESQMAKQMQVPAPQTVEPVRQPRGPPSSLQTEEGIENYRLSQYLNNLGIFSTEDLERNYPIKPFQRSFPRKSNVSARIDRVEELMKKIVDMMKKTIYGMMILKKKRVSVNENLSDNSANPSSDLVTNFPETYDQLLSKLSPTMRKMCQSHIVQKKESKSDEWFSSLQYLNANINDLLISNSFLDCGSEFGGLNDATINALGWKADKPSDFGIKGNSKHITESLGWFTDVPVNIKDKDGKTVTATGNFARIDNGEPKPMLCLGMTWIRKVQEVCEPEQQVSNMYDGRVLAERCSQLTEAKMNI</sequence>
<accession>A0A9N9GLJ3</accession>
<organism evidence="2 3">
    <name type="scientific">Ambispora gerdemannii</name>
    <dbReference type="NCBI Taxonomy" id="144530"/>
    <lineage>
        <taxon>Eukaryota</taxon>
        <taxon>Fungi</taxon>
        <taxon>Fungi incertae sedis</taxon>
        <taxon>Mucoromycota</taxon>
        <taxon>Glomeromycotina</taxon>
        <taxon>Glomeromycetes</taxon>
        <taxon>Archaeosporales</taxon>
        <taxon>Ambisporaceae</taxon>
        <taxon>Ambispora</taxon>
    </lineage>
</organism>
<dbReference type="Proteomes" id="UP000789831">
    <property type="component" value="Unassembled WGS sequence"/>
</dbReference>
<comment type="caution">
    <text evidence="2">The sequence shown here is derived from an EMBL/GenBank/DDBJ whole genome shotgun (WGS) entry which is preliminary data.</text>
</comment>
<reference evidence="2" key="1">
    <citation type="submission" date="2021-06" db="EMBL/GenBank/DDBJ databases">
        <authorList>
            <person name="Kallberg Y."/>
            <person name="Tangrot J."/>
            <person name="Rosling A."/>
        </authorList>
    </citation>
    <scope>NUCLEOTIDE SEQUENCE</scope>
    <source>
        <strain evidence="2">MT106</strain>
    </source>
</reference>
<name>A0A9N9GLJ3_9GLOM</name>
<dbReference type="AlphaFoldDB" id="A0A9N9GLJ3"/>
<dbReference type="Gene3D" id="2.40.70.10">
    <property type="entry name" value="Acid Proteases"/>
    <property type="match status" value="1"/>
</dbReference>
<gene>
    <name evidence="2" type="ORF">AGERDE_LOCUS9765</name>
</gene>
<evidence type="ECO:0000256" key="1">
    <source>
        <dbReference type="SAM" id="MobiDB-lite"/>
    </source>
</evidence>
<dbReference type="InterPro" id="IPR021109">
    <property type="entry name" value="Peptidase_aspartic_dom_sf"/>
</dbReference>
<evidence type="ECO:0000313" key="2">
    <source>
        <dbReference type="EMBL" id="CAG8614596.1"/>
    </source>
</evidence>
<feature type="region of interest" description="Disordered" evidence="1">
    <location>
        <begin position="108"/>
        <end position="129"/>
    </location>
</feature>
<dbReference type="EMBL" id="CAJVPL010002587">
    <property type="protein sequence ID" value="CAG8614596.1"/>
    <property type="molecule type" value="Genomic_DNA"/>
</dbReference>
<keyword evidence="3" id="KW-1185">Reference proteome</keyword>
<proteinExistence type="predicted"/>
<protein>
    <submittedName>
        <fullName evidence="2">9652_t:CDS:1</fullName>
    </submittedName>
</protein>
<dbReference type="OrthoDB" id="2429651at2759"/>
<evidence type="ECO:0000313" key="3">
    <source>
        <dbReference type="Proteomes" id="UP000789831"/>
    </source>
</evidence>